<accession>A0AAP9IBJ4</accession>
<evidence type="ECO:0000313" key="1">
    <source>
        <dbReference type="EMBL" id="QHQ22667.1"/>
    </source>
</evidence>
<name>A0AAP9IBJ4_9GAMM</name>
<evidence type="ECO:0000313" key="2">
    <source>
        <dbReference type="Proteomes" id="UP000464054"/>
    </source>
</evidence>
<dbReference type="RefSeq" id="WP_161546564.1">
    <property type="nucleotide sequence ID" value="NZ_CP046377.1"/>
</dbReference>
<protein>
    <submittedName>
        <fullName evidence="1">Uncharacterized protein</fullName>
    </submittedName>
</protein>
<gene>
    <name evidence="1" type="ORF">GMX10_00005</name>
</gene>
<sequence length="77" mass="8541">MKHSGNLHDAVGGGPAVSKTLCKRRRVVADVHSLLGGESMKRAREMAEIARSSRPDPVQSDALRARMRRYALPVLYR</sequence>
<dbReference type="EMBL" id="CP046377">
    <property type="protein sequence ID" value="QHQ22667.1"/>
    <property type="molecule type" value="Genomic_DNA"/>
</dbReference>
<dbReference type="AlphaFoldDB" id="A0AAP9IBJ4"/>
<proteinExistence type="predicted"/>
<organism evidence="1 2">
    <name type="scientific">Pectobacterium parvum</name>
    <dbReference type="NCBI Taxonomy" id="2778550"/>
    <lineage>
        <taxon>Bacteria</taxon>
        <taxon>Pseudomonadati</taxon>
        <taxon>Pseudomonadota</taxon>
        <taxon>Gammaproteobacteria</taxon>
        <taxon>Enterobacterales</taxon>
        <taxon>Pectobacteriaceae</taxon>
        <taxon>Pectobacterium</taxon>
    </lineage>
</organism>
<dbReference type="Proteomes" id="UP000464054">
    <property type="component" value="Chromosome"/>
</dbReference>
<reference evidence="2" key="1">
    <citation type="submission" date="2019-11" db="EMBL/GenBank/DDBJ databases">
        <authorList>
            <person name="Jee S."/>
        </authorList>
    </citation>
    <scope>NUCLEOTIDE SEQUENCE [LARGE SCALE GENOMIC DNA]</scope>
    <source>
        <strain evidence="2">PZ1</strain>
    </source>
</reference>